<accession>A0ABR7PW03</accession>
<protein>
    <submittedName>
        <fullName evidence="2">MFS transporter</fullName>
    </submittedName>
</protein>
<dbReference type="EMBL" id="VZQQ01000033">
    <property type="protein sequence ID" value="MBC8750467.1"/>
    <property type="molecule type" value="Genomic_DNA"/>
</dbReference>
<reference evidence="2 3" key="1">
    <citation type="submission" date="2019-09" db="EMBL/GenBank/DDBJ databases">
        <title>Paraburkholderia podalyriae sp. nov., A South African Podalyria-associated rhizobium.</title>
        <authorList>
            <person name="Mavima L."/>
            <person name="Beukes C.W."/>
            <person name="Palmer M."/>
            <person name="De Meyer S.E."/>
            <person name="James E.K."/>
            <person name="Maluk M."/>
            <person name="Avontuur J.R."/>
            <person name="Chan W.Y."/>
            <person name="Venter S.N."/>
            <person name="Steenkamp E.T."/>
        </authorList>
    </citation>
    <scope>NUCLEOTIDE SEQUENCE [LARGE SCALE GENOMIC DNA]</scope>
    <source>
        <strain evidence="2 3">WC7.3b</strain>
    </source>
</reference>
<comment type="caution">
    <text evidence="2">The sequence shown here is derived from an EMBL/GenBank/DDBJ whole genome shotgun (WGS) entry which is preliminary data.</text>
</comment>
<dbReference type="Gene3D" id="1.20.1250.20">
    <property type="entry name" value="MFS general substrate transporter like domains"/>
    <property type="match status" value="1"/>
</dbReference>
<feature type="transmembrane region" description="Helical" evidence="1">
    <location>
        <begin position="29"/>
        <end position="48"/>
    </location>
</feature>
<evidence type="ECO:0000256" key="1">
    <source>
        <dbReference type="SAM" id="Phobius"/>
    </source>
</evidence>
<dbReference type="SUPFAM" id="SSF103473">
    <property type="entry name" value="MFS general substrate transporter"/>
    <property type="match status" value="1"/>
</dbReference>
<gene>
    <name evidence="2" type="ORF">F6X42_28940</name>
</gene>
<evidence type="ECO:0000313" key="2">
    <source>
        <dbReference type="EMBL" id="MBC8750467.1"/>
    </source>
</evidence>
<keyword evidence="1" id="KW-0472">Membrane</keyword>
<organism evidence="2 3">
    <name type="scientific">Paraburkholderia podalyriae</name>
    <dbReference type="NCBI Taxonomy" id="1938811"/>
    <lineage>
        <taxon>Bacteria</taxon>
        <taxon>Pseudomonadati</taxon>
        <taxon>Pseudomonadota</taxon>
        <taxon>Betaproteobacteria</taxon>
        <taxon>Burkholderiales</taxon>
        <taxon>Burkholderiaceae</taxon>
        <taxon>Paraburkholderia</taxon>
    </lineage>
</organism>
<name>A0ABR7PW03_9BURK</name>
<proteinExistence type="predicted"/>
<keyword evidence="1" id="KW-0812">Transmembrane</keyword>
<sequence>MKSLRIGTLGFAIKSNRVAPRVRWEVFSVHVRLITAVPFAVSAVMFLLWGQYARRSSFSAWHVAISTALGGLLFAAALDLSSRYEVMAAFILWGGWRLYPHASFWQLPPRYLNNAAAAPGIGLVNIIGTLAGILGPYATGWLHSLTGPDRVPMLGVAALMCVSATTVVFADRANRAAARQQPRPGAVLLEPGRALTLRLAHAG</sequence>
<keyword evidence="3" id="KW-1185">Reference proteome</keyword>
<feature type="transmembrane region" description="Helical" evidence="1">
    <location>
        <begin position="60"/>
        <end position="78"/>
    </location>
</feature>
<dbReference type="InterPro" id="IPR036259">
    <property type="entry name" value="MFS_trans_sf"/>
</dbReference>
<dbReference type="RefSeq" id="WP_187637413.1">
    <property type="nucleotide sequence ID" value="NZ_VZQQ01000033.1"/>
</dbReference>
<feature type="transmembrane region" description="Helical" evidence="1">
    <location>
        <begin position="111"/>
        <end position="139"/>
    </location>
</feature>
<feature type="transmembrane region" description="Helical" evidence="1">
    <location>
        <begin position="151"/>
        <end position="170"/>
    </location>
</feature>
<keyword evidence="1" id="KW-1133">Transmembrane helix</keyword>
<evidence type="ECO:0000313" key="3">
    <source>
        <dbReference type="Proteomes" id="UP000736373"/>
    </source>
</evidence>
<dbReference type="Proteomes" id="UP000736373">
    <property type="component" value="Unassembled WGS sequence"/>
</dbReference>